<evidence type="ECO:0000313" key="2">
    <source>
        <dbReference type="Proteomes" id="UP000008366"/>
    </source>
</evidence>
<dbReference type="EMBL" id="BAHD01000029">
    <property type="protein sequence ID" value="GAB95913.1"/>
    <property type="molecule type" value="Genomic_DNA"/>
</dbReference>
<accession>K6VI69</accession>
<proteinExistence type="predicted"/>
<dbReference type="RefSeq" id="WP_006592445.1">
    <property type="nucleotide sequence ID" value="NZ_BAHD01000029.1"/>
</dbReference>
<dbReference type="AlphaFoldDB" id="K6VI69"/>
<name>K6VI69_9MICO</name>
<evidence type="ECO:0000313" key="1">
    <source>
        <dbReference type="EMBL" id="GAB95913.1"/>
    </source>
</evidence>
<dbReference type="STRING" id="1184609.KILIM_029_00230"/>
<sequence>MTARRRTGSDRDGDTDARARFLRARANRDGPLYSDATLEVLRAIRLSGVGSFESAAARTGQEKAQASVYIMLLATSEYITSLKFDQADGWVLTADGYDFEREQVQEQVARVGAAPALTAALERFEQINGWVVGAISQWQLTTLSRSPEHLWDPEPVIADLAVAEPVLPDLLAPVIALLPRFGRYPTQFSAALDRARRGETEWIAGIGRLSCHTVWAELHEDLLSSLGRHRNEDSVTPQESV</sequence>
<reference evidence="1 2" key="1">
    <citation type="submission" date="2012-08" db="EMBL/GenBank/DDBJ databases">
        <title>Whole genome shotgun sequence of Kineosphaera limosa NBRC 100340.</title>
        <authorList>
            <person name="Yoshida I."/>
            <person name="Isaki S."/>
            <person name="Hosoyama A."/>
            <person name="Tsuchikane K."/>
            <person name="Katsumata H."/>
            <person name="Ando Y."/>
            <person name="Ohji S."/>
            <person name="Hamada M."/>
            <person name="Tamura T."/>
            <person name="Yamazoe A."/>
            <person name="Yamazaki S."/>
            <person name="Fujita N."/>
        </authorList>
    </citation>
    <scope>NUCLEOTIDE SEQUENCE [LARGE SCALE GENOMIC DNA]</scope>
    <source>
        <strain evidence="1 2">NBRC 100340</strain>
    </source>
</reference>
<dbReference type="OrthoDB" id="3568381at2"/>
<comment type="caution">
    <text evidence="1">The sequence shown here is derived from an EMBL/GenBank/DDBJ whole genome shotgun (WGS) entry which is preliminary data.</text>
</comment>
<protein>
    <submittedName>
        <fullName evidence="1">Uncharacterized protein</fullName>
    </submittedName>
</protein>
<dbReference type="Proteomes" id="UP000008366">
    <property type="component" value="Unassembled WGS sequence"/>
</dbReference>
<keyword evidence="2" id="KW-1185">Reference proteome</keyword>
<organism evidence="1 2">
    <name type="scientific">Kineosphaera limosa NBRC 100340</name>
    <dbReference type="NCBI Taxonomy" id="1184609"/>
    <lineage>
        <taxon>Bacteria</taxon>
        <taxon>Bacillati</taxon>
        <taxon>Actinomycetota</taxon>
        <taxon>Actinomycetes</taxon>
        <taxon>Micrococcales</taxon>
        <taxon>Dermatophilaceae</taxon>
        <taxon>Kineosphaera</taxon>
    </lineage>
</organism>
<gene>
    <name evidence="1" type="ORF">KILIM_029_00230</name>
</gene>
<dbReference type="eggNOG" id="ENOG502ZK49">
    <property type="taxonomic scope" value="Bacteria"/>
</dbReference>